<keyword evidence="6" id="KW-0067">ATP-binding</keyword>
<dbReference type="STRING" id="403673.A0A177WVQ3"/>
<dbReference type="EC" id="2.7.11.1" evidence="1"/>
<dbReference type="SMART" id="SM00220">
    <property type="entry name" value="S_TKc"/>
    <property type="match status" value="1"/>
</dbReference>
<dbReference type="PANTHER" id="PTHR24343:SF558">
    <property type="entry name" value="PROTEIN KINASE DOMAIN-CONTAINING PROTEIN"/>
    <property type="match status" value="1"/>
</dbReference>
<organism evidence="11 12">
    <name type="scientific">Batrachochytrium dendrobatidis (strain JEL423)</name>
    <dbReference type="NCBI Taxonomy" id="403673"/>
    <lineage>
        <taxon>Eukaryota</taxon>
        <taxon>Fungi</taxon>
        <taxon>Fungi incertae sedis</taxon>
        <taxon>Chytridiomycota</taxon>
        <taxon>Chytridiomycota incertae sedis</taxon>
        <taxon>Chytridiomycetes</taxon>
        <taxon>Rhizophydiales</taxon>
        <taxon>Rhizophydiales incertae sedis</taxon>
        <taxon>Batrachochytrium</taxon>
    </lineage>
</organism>
<dbReference type="PROSITE" id="PS00108">
    <property type="entry name" value="PROTEIN_KINASE_ST"/>
    <property type="match status" value="1"/>
</dbReference>
<dbReference type="EMBL" id="DS022311">
    <property type="protein sequence ID" value="OAJ44139.1"/>
    <property type="molecule type" value="Genomic_DNA"/>
</dbReference>
<evidence type="ECO:0000313" key="12">
    <source>
        <dbReference type="Proteomes" id="UP000077115"/>
    </source>
</evidence>
<dbReference type="eggNOG" id="KOG0590">
    <property type="taxonomic scope" value="Eukaryota"/>
</dbReference>
<comment type="catalytic activity">
    <reaction evidence="7">
        <text>L-threonyl-[protein] + ATP = O-phospho-L-threonyl-[protein] + ADP + H(+)</text>
        <dbReference type="Rhea" id="RHEA:46608"/>
        <dbReference type="Rhea" id="RHEA-COMP:11060"/>
        <dbReference type="Rhea" id="RHEA-COMP:11605"/>
        <dbReference type="ChEBI" id="CHEBI:15378"/>
        <dbReference type="ChEBI" id="CHEBI:30013"/>
        <dbReference type="ChEBI" id="CHEBI:30616"/>
        <dbReference type="ChEBI" id="CHEBI:61977"/>
        <dbReference type="ChEBI" id="CHEBI:456216"/>
        <dbReference type="EC" id="2.7.11.1"/>
    </reaction>
</comment>
<evidence type="ECO:0000256" key="8">
    <source>
        <dbReference type="ARBA" id="ARBA00048679"/>
    </source>
</evidence>
<comment type="catalytic activity">
    <reaction evidence="8">
        <text>L-seryl-[protein] + ATP = O-phospho-L-seryl-[protein] + ADP + H(+)</text>
        <dbReference type="Rhea" id="RHEA:17989"/>
        <dbReference type="Rhea" id="RHEA-COMP:9863"/>
        <dbReference type="Rhea" id="RHEA-COMP:11604"/>
        <dbReference type="ChEBI" id="CHEBI:15378"/>
        <dbReference type="ChEBI" id="CHEBI:29999"/>
        <dbReference type="ChEBI" id="CHEBI:30616"/>
        <dbReference type="ChEBI" id="CHEBI:83421"/>
        <dbReference type="ChEBI" id="CHEBI:456216"/>
        <dbReference type="EC" id="2.7.11.1"/>
    </reaction>
</comment>
<keyword evidence="2" id="KW-0723">Serine/threonine-protein kinase</keyword>
<feature type="compositionally biased region" description="Basic and acidic residues" evidence="9">
    <location>
        <begin position="14"/>
        <end position="27"/>
    </location>
</feature>
<evidence type="ECO:0000256" key="5">
    <source>
        <dbReference type="ARBA" id="ARBA00022777"/>
    </source>
</evidence>
<feature type="compositionally biased region" description="Polar residues" evidence="9">
    <location>
        <begin position="245"/>
        <end position="269"/>
    </location>
</feature>
<feature type="region of interest" description="Disordered" evidence="9">
    <location>
        <begin position="203"/>
        <end position="285"/>
    </location>
</feature>
<keyword evidence="4" id="KW-0547">Nucleotide-binding</keyword>
<evidence type="ECO:0000256" key="3">
    <source>
        <dbReference type="ARBA" id="ARBA00022679"/>
    </source>
</evidence>
<feature type="compositionally biased region" description="Low complexity" evidence="9">
    <location>
        <begin position="206"/>
        <end position="222"/>
    </location>
</feature>
<proteinExistence type="predicted"/>
<evidence type="ECO:0000313" key="11">
    <source>
        <dbReference type="EMBL" id="OAJ44139.1"/>
    </source>
</evidence>
<feature type="region of interest" description="Disordered" evidence="9">
    <location>
        <begin position="1"/>
        <end position="43"/>
    </location>
</feature>
<keyword evidence="3" id="KW-0808">Transferase</keyword>
<dbReference type="AlphaFoldDB" id="A0A177WVQ3"/>
<dbReference type="GO" id="GO:0005829">
    <property type="term" value="C:cytosol"/>
    <property type="evidence" value="ECO:0007669"/>
    <property type="project" value="TreeGrafter"/>
</dbReference>
<dbReference type="PANTHER" id="PTHR24343">
    <property type="entry name" value="SERINE/THREONINE KINASE"/>
    <property type="match status" value="1"/>
</dbReference>
<dbReference type="InterPro" id="IPR008271">
    <property type="entry name" value="Ser/Thr_kinase_AS"/>
</dbReference>
<protein>
    <recommendedName>
        <fullName evidence="1">non-specific serine/threonine protein kinase</fullName>
        <ecNumber evidence="1">2.7.11.1</ecNumber>
    </recommendedName>
</protein>
<dbReference type="Pfam" id="PF00069">
    <property type="entry name" value="Pkinase"/>
    <property type="match status" value="1"/>
</dbReference>
<evidence type="ECO:0000256" key="1">
    <source>
        <dbReference type="ARBA" id="ARBA00012513"/>
    </source>
</evidence>
<evidence type="ECO:0000256" key="7">
    <source>
        <dbReference type="ARBA" id="ARBA00047899"/>
    </source>
</evidence>
<reference evidence="11 12" key="2">
    <citation type="submission" date="2016-05" db="EMBL/GenBank/DDBJ databases">
        <title>Lineage-specific infection strategies underlie the spectrum of fungal disease in amphibians.</title>
        <authorList>
            <person name="Cuomo C.A."/>
            <person name="Farrer R.A."/>
            <person name="James T."/>
            <person name="Longcore J."/>
            <person name="Birren B."/>
        </authorList>
    </citation>
    <scope>NUCLEOTIDE SEQUENCE [LARGE SCALE GENOMIC DNA]</scope>
    <source>
        <strain evidence="11 12">JEL423</strain>
    </source>
</reference>
<dbReference type="Gene3D" id="1.10.510.10">
    <property type="entry name" value="Transferase(Phosphotransferase) domain 1"/>
    <property type="match status" value="1"/>
</dbReference>
<feature type="domain" description="Protein kinase" evidence="10">
    <location>
        <begin position="492"/>
        <end position="778"/>
    </location>
</feature>
<keyword evidence="5" id="KW-0418">Kinase</keyword>
<gene>
    <name evidence="11" type="ORF">BDEG_27405</name>
</gene>
<dbReference type="SUPFAM" id="SSF56112">
    <property type="entry name" value="Protein kinase-like (PK-like)"/>
    <property type="match status" value="1"/>
</dbReference>
<dbReference type="Proteomes" id="UP000077115">
    <property type="component" value="Unassembled WGS sequence"/>
</dbReference>
<dbReference type="InterPro" id="IPR000719">
    <property type="entry name" value="Prot_kinase_dom"/>
</dbReference>
<sequence>MATSDDDVSEDDLTDGHDRRNAKDHWHNQPNSHRCGETPAASSCSNHNITFKPALPFSKLAEQARKFPLVSHRRSVKSISTNSPPVIVFESKSKSGSSDHGMPSNILHSNNTSNCADASVVTFHESTSIALSTKDALEIIKDIPSKTPVSSQHAEKEYPYIEPPSSKVANPTHSAQLRKFGGFNLFHSLIDRQPSQNRMMFYKARSPGSNSSAQSSSSGSVSEQDDGSDGESSMESLDTHGHPSSPRTQKHANQNEPHGRTVSSFNVPTQVPLAKPSKKLTASESRTRMIQKLLKELQISKSNTNRRDKHLHAIKNPEIILVPRVDSTSHCANKSGDSKSVPSSINSCKIPIAATLPDTVIQPPLSQTLQPKLVGDCFQDTQSLCECKSVESKVCRENNQVSITTVVGEGSVSIPQSLSSPGSPDASLEKTSQVLWKRKHKVALKDIWYPMALALHHPHHNNQSVLQTVTTTSQRLQGISRPSCTLTEKFGCGEMRVIGRGATCRVRMLIVTNMGSTQSTPTHFQSTPTPQPPFTRQKRVYAVKEFRKRSKNESEKVYIKRMTSEFCISSSLHHSNVVETLDLVVDEHQKWCEVMEYCSGGTLFDLLREVCMTLQEVGCCFKQLIQGVQYIHSMGVAHRDLKPENILFNAEGQLKISDFGVSDVFKTAFESFPHLSKGLCGSKPYIAPEEFERGEYDAREVDIWATGVIYYVMRHTGLPWHLAVPDDFNYAEFLQTRNGRFKPIDSLENGCRELLNCILEPDPKKRYTADKISADPWFQNIIVCQGLECADGSLHRHICHKIKI</sequence>
<dbReference type="GO" id="GO:0005524">
    <property type="term" value="F:ATP binding"/>
    <property type="evidence" value="ECO:0007669"/>
    <property type="project" value="UniProtKB-KW"/>
</dbReference>
<dbReference type="PROSITE" id="PS50011">
    <property type="entry name" value="PROTEIN_KINASE_DOM"/>
    <property type="match status" value="1"/>
</dbReference>
<dbReference type="CDD" id="cd13994">
    <property type="entry name" value="STKc_HAL4_like"/>
    <property type="match status" value="1"/>
</dbReference>
<name>A0A177WVQ3_BATDL</name>
<dbReference type="GO" id="GO:0004674">
    <property type="term" value="F:protein serine/threonine kinase activity"/>
    <property type="evidence" value="ECO:0007669"/>
    <property type="project" value="UniProtKB-KW"/>
</dbReference>
<evidence type="ECO:0000256" key="2">
    <source>
        <dbReference type="ARBA" id="ARBA00022527"/>
    </source>
</evidence>
<dbReference type="VEuPathDB" id="FungiDB:BDEG_27405"/>
<evidence type="ECO:0000256" key="9">
    <source>
        <dbReference type="SAM" id="MobiDB-lite"/>
    </source>
</evidence>
<evidence type="ECO:0000259" key="10">
    <source>
        <dbReference type="PROSITE" id="PS50011"/>
    </source>
</evidence>
<dbReference type="InterPro" id="IPR011009">
    <property type="entry name" value="Kinase-like_dom_sf"/>
</dbReference>
<feature type="compositionally biased region" description="Acidic residues" evidence="9">
    <location>
        <begin position="1"/>
        <end position="13"/>
    </location>
</feature>
<dbReference type="OrthoDB" id="6513151at2759"/>
<accession>A0A177WVQ3</accession>
<evidence type="ECO:0000256" key="4">
    <source>
        <dbReference type="ARBA" id="ARBA00022741"/>
    </source>
</evidence>
<evidence type="ECO:0000256" key="6">
    <source>
        <dbReference type="ARBA" id="ARBA00022840"/>
    </source>
</evidence>
<reference evidence="11 12" key="1">
    <citation type="submission" date="2006-10" db="EMBL/GenBank/DDBJ databases">
        <title>The Genome Sequence of Batrachochytrium dendrobatidis JEL423.</title>
        <authorList>
            <consortium name="The Broad Institute Genome Sequencing Platform"/>
            <person name="Birren B."/>
            <person name="Lander E."/>
            <person name="Galagan J."/>
            <person name="Cuomo C."/>
            <person name="Devon K."/>
            <person name="Jaffe D."/>
            <person name="Butler J."/>
            <person name="Alvarez P."/>
            <person name="Gnerre S."/>
            <person name="Grabherr M."/>
            <person name="Kleber M."/>
            <person name="Mauceli E."/>
            <person name="Brockman W."/>
            <person name="Young S."/>
            <person name="LaButti K."/>
            <person name="Sykes S."/>
            <person name="DeCaprio D."/>
            <person name="Crawford M."/>
            <person name="Koehrsen M."/>
            <person name="Engels R."/>
            <person name="Montgomery P."/>
            <person name="Pearson M."/>
            <person name="Howarth C."/>
            <person name="Larson L."/>
            <person name="White J."/>
            <person name="O'Leary S."/>
            <person name="Kodira C."/>
            <person name="Zeng Q."/>
            <person name="Yandava C."/>
            <person name="Alvarado L."/>
            <person name="Longcore J."/>
            <person name="James T."/>
        </authorList>
    </citation>
    <scope>NUCLEOTIDE SEQUENCE [LARGE SCALE GENOMIC DNA]</scope>
    <source>
        <strain evidence="11 12">JEL423</strain>
    </source>
</reference>